<proteinExistence type="predicted"/>
<dbReference type="GO" id="GO:0051536">
    <property type="term" value="F:iron-sulfur cluster binding"/>
    <property type="evidence" value="ECO:0007669"/>
    <property type="project" value="InterPro"/>
</dbReference>
<evidence type="ECO:0000259" key="1">
    <source>
        <dbReference type="Pfam" id="PF01106"/>
    </source>
</evidence>
<dbReference type="InterPro" id="IPR001075">
    <property type="entry name" value="NIF_FeS_clus_asmbl_NifU_C"/>
</dbReference>
<evidence type="ECO:0000313" key="2">
    <source>
        <dbReference type="EMBL" id="KKT70195.1"/>
    </source>
</evidence>
<dbReference type="Pfam" id="PF01106">
    <property type="entry name" value="NifU"/>
    <property type="match status" value="1"/>
</dbReference>
<dbReference type="PANTHER" id="PTHR11178">
    <property type="entry name" value="IRON-SULFUR CLUSTER SCAFFOLD PROTEIN NFU-RELATED"/>
    <property type="match status" value="1"/>
</dbReference>
<dbReference type="InterPro" id="IPR034904">
    <property type="entry name" value="FSCA_dom_sf"/>
</dbReference>
<dbReference type="Gene3D" id="3.30.300.130">
    <property type="entry name" value="Fe-S cluster assembly (FSCA)"/>
    <property type="match status" value="1"/>
</dbReference>
<dbReference type="EMBL" id="LCJB01000034">
    <property type="protein sequence ID" value="KKT70195.1"/>
    <property type="molecule type" value="Genomic_DNA"/>
</dbReference>
<feature type="domain" description="NIF system FeS cluster assembly NifU C-terminal" evidence="1">
    <location>
        <begin position="5"/>
        <end position="73"/>
    </location>
</feature>
<dbReference type="Proteomes" id="UP000034154">
    <property type="component" value="Unassembled WGS sequence"/>
</dbReference>
<comment type="caution">
    <text evidence="2">The sequence shown here is derived from an EMBL/GenBank/DDBJ whole genome shotgun (WGS) entry which is preliminary data.</text>
</comment>
<dbReference type="GO" id="GO:0005506">
    <property type="term" value="F:iron ion binding"/>
    <property type="evidence" value="ECO:0007669"/>
    <property type="project" value="InterPro"/>
</dbReference>
<gene>
    <name evidence="2" type="ORF">UW63_C0034G0005</name>
</gene>
<evidence type="ECO:0000313" key="3">
    <source>
        <dbReference type="Proteomes" id="UP000034154"/>
    </source>
</evidence>
<dbReference type="GO" id="GO:0016226">
    <property type="term" value="P:iron-sulfur cluster assembly"/>
    <property type="evidence" value="ECO:0007669"/>
    <property type="project" value="InterPro"/>
</dbReference>
<accession>A0A0G1JFV9</accession>
<organism evidence="2 3">
    <name type="scientific">Candidatus Uhrbacteria bacterium GW2011_GWF2_44_350</name>
    <dbReference type="NCBI Taxonomy" id="1619000"/>
    <lineage>
        <taxon>Bacteria</taxon>
        <taxon>Candidatus Uhriibacteriota</taxon>
    </lineage>
</organism>
<dbReference type="AlphaFoldDB" id="A0A0G1JFV9"/>
<reference evidence="2 3" key="1">
    <citation type="journal article" date="2015" name="Nature">
        <title>rRNA introns, odd ribosomes, and small enigmatic genomes across a large radiation of phyla.</title>
        <authorList>
            <person name="Brown C.T."/>
            <person name="Hug L.A."/>
            <person name="Thomas B.C."/>
            <person name="Sharon I."/>
            <person name="Castelle C.J."/>
            <person name="Singh A."/>
            <person name="Wilkins M.J."/>
            <person name="Williams K.H."/>
            <person name="Banfield J.F."/>
        </authorList>
    </citation>
    <scope>NUCLEOTIDE SEQUENCE [LARGE SCALE GENOMIC DNA]</scope>
</reference>
<protein>
    <submittedName>
        <fullName evidence="2">Nitrogen-fixing NifU domain protein</fullName>
    </submittedName>
</protein>
<sequence>MKEAIEHILSSEIRPMLEYDGGGIELVEVDETSGEVWVRLSGACHGCPFAAITLKIRVEALLKEKVPGVQTVISVE</sequence>
<dbReference type="SUPFAM" id="SSF117916">
    <property type="entry name" value="Fe-S cluster assembly (FSCA) domain-like"/>
    <property type="match status" value="1"/>
</dbReference>
<name>A0A0G1JFV9_9BACT</name>